<dbReference type="GO" id="GO:0008761">
    <property type="term" value="F:UDP-N-acetylglucosamine 2-epimerase activity"/>
    <property type="evidence" value="ECO:0007669"/>
    <property type="project" value="UniProtKB-EC"/>
</dbReference>
<evidence type="ECO:0000256" key="1">
    <source>
        <dbReference type="RuleBase" id="RU003513"/>
    </source>
</evidence>
<dbReference type="Proteomes" id="UP000318199">
    <property type="component" value="Unassembled WGS sequence"/>
</dbReference>
<dbReference type="CDD" id="cd03786">
    <property type="entry name" value="GTB_UDP-GlcNAc_2-Epimerase"/>
    <property type="match status" value="1"/>
</dbReference>
<keyword evidence="1 3" id="KW-0413">Isomerase</keyword>
<dbReference type="Pfam" id="PF02350">
    <property type="entry name" value="Epimerase_2"/>
    <property type="match status" value="1"/>
</dbReference>
<dbReference type="EMBL" id="VOBQ01000004">
    <property type="protein sequence ID" value="TWO72097.1"/>
    <property type="molecule type" value="Genomic_DNA"/>
</dbReference>
<proteinExistence type="inferred from homology"/>
<sequence>MTLKVVTVVGARPQFIKAAAVSRAFRAAGPDAASEVLVHTGQHYDDNMSAVFFEELGIPQPQHNLQIGGGTHGAMTGRMLEGLEQVMLQERPDWVLVYGDTNSTLAGALAAAKLHLPVAHVEAGLRSFNRRMPEEINRVLTDRLSQQLHCPTTAAVAHLRAEGVSEGVHLVGDVMYDVALHYRDVARASSDALRRLGLQPGTFALVTCHRAENTDDPARLAGIVAALAELARELPVVLPLHPRTRKVLAAQDLAGALGAVQVVDPLPFLDMILLEQEARLVLTDSGGVQKEAFFFGVPCVTLRDETEWVETVEAGMNRLCGADPQAILAAARGFLRERPATAFKPYGEGNAAGRIVAHLLDGGSA</sequence>
<dbReference type="PANTHER" id="PTHR43174">
    <property type="entry name" value="UDP-N-ACETYLGLUCOSAMINE 2-EPIMERASE"/>
    <property type="match status" value="1"/>
</dbReference>
<accession>A0A562ZUM5</accession>
<name>A0A562ZUM5_9BURK</name>
<dbReference type="OrthoDB" id="9803238at2"/>
<keyword evidence="4" id="KW-1185">Reference proteome</keyword>
<protein>
    <submittedName>
        <fullName evidence="3">UDP-N-acetylglucosamine 2-epimerase (Non-hydrolyzing)</fullName>
        <ecNumber evidence="3">5.1.3.14</ecNumber>
    </submittedName>
</protein>
<gene>
    <name evidence="3" type="ORF">FN976_05110</name>
</gene>
<evidence type="ECO:0000313" key="3">
    <source>
        <dbReference type="EMBL" id="TWO72097.1"/>
    </source>
</evidence>
<organism evidence="3 4">
    <name type="scientific">Caenimonas sedimenti</name>
    <dbReference type="NCBI Taxonomy" id="2596921"/>
    <lineage>
        <taxon>Bacteria</taxon>
        <taxon>Pseudomonadati</taxon>
        <taxon>Pseudomonadota</taxon>
        <taxon>Betaproteobacteria</taxon>
        <taxon>Burkholderiales</taxon>
        <taxon>Comamonadaceae</taxon>
        <taxon>Caenimonas</taxon>
    </lineage>
</organism>
<dbReference type="NCBIfam" id="TIGR00236">
    <property type="entry name" value="wecB"/>
    <property type="match status" value="1"/>
</dbReference>
<comment type="caution">
    <text evidence="3">The sequence shown here is derived from an EMBL/GenBank/DDBJ whole genome shotgun (WGS) entry which is preliminary data.</text>
</comment>
<dbReference type="AlphaFoldDB" id="A0A562ZUM5"/>
<comment type="similarity">
    <text evidence="1">Belongs to the UDP-N-acetylglucosamine 2-epimerase family.</text>
</comment>
<dbReference type="InterPro" id="IPR003331">
    <property type="entry name" value="UDP_GlcNAc_Epimerase_2_dom"/>
</dbReference>
<dbReference type="EC" id="5.1.3.14" evidence="3"/>
<dbReference type="Gene3D" id="3.40.50.2000">
    <property type="entry name" value="Glycogen Phosphorylase B"/>
    <property type="match status" value="2"/>
</dbReference>
<dbReference type="PANTHER" id="PTHR43174:SF1">
    <property type="entry name" value="UDP-N-ACETYLGLUCOSAMINE 2-EPIMERASE"/>
    <property type="match status" value="1"/>
</dbReference>
<dbReference type="SUPFAM" id="SSF53756">
    <property type="entry name" value="UDP-Glycosyltransferase/glycogen phosphorylase"/>
    <property type="match status" value="1"/>
</dbReference>
<feature type="domain" description="UDP-N-acetylglucosamine 2-epimerase" evidence="2">
    <location>
        <begin position="34"/>
        <end position="359"/>
    </location>
</feature>
<evidence type="ECO:0000313" key="4">
    <source>
        <dbReference type="Proteomes" id="UP000318199"/>
    </source>
</evidence>
<evidence type="ECO:0000259" key="2">
    <source>
        <dbReference type="Pfam" id="PF02350"/>
    </source>
</evidence>
<reference evidence="3 4" key="1">
    <citation type="submission" date="2019-07" db="EMBL/GenBank/DDBJ databases">
        <title>Caenimonas sedimenti sp. nov., isolated from activated sludge.</title>
        <authorList>
            <person name="Xu J."/>
        </authorList>
    </citation>
    <scope>NUCLEOTIDE SEQUENCE [LARGE SCALE GENOMIC DNA]</scope>
    <source>
        <strain evidence="3 4">HX-9-20</strain>
    </source>
</reference>
<dbReference type="InterPro" id="IPR029767">
    <property type="entry name" value="WecB-like"/>
</dbReference>
<dbReference type="RefSeq" id="WP_145891666.1">
    <property type="nucleotide sequence ID" value="NZ_VOBQ01000004.1"/>
</dbReference>